<proteinExistence type="inferred from homology"/>
<evidence type="ECO:0000313" key="7">
    <source>
        <dbReference type="EMBL" id="KAH8986306.1"/>
    </source>
</evidence>
<comment type="caution">
    <text evidence="7">The sequence shown here is derived from an EMBL/GenBank/DDBJ whole genome shotgun (WGS) entry which is preliminary data.</text>
</comment>
<keyword evidence="2" id="KW-0521">NADP</keyword>
<sequence length="425" mass="46836">MSSITTEPAHPIIIVTGANNGVGFGICRRLLYNLAQNSPDDARPLFPLSVATDVADVVYPCAGLTLIMACRSRQRAEVARTQLLEQFEKDVAQLQRSTPGGAERVAAFRKNLVVAIHLLDLASVQSTLAFADEVARTYPYVSHLVCNAGVAPFLRISWPRMFRQLWEDLCQPNLFEFVTYPRYNIQRTGIVSDDGLGWAWQCNVFGHYVICRALEAKFAASQTRSGFGPARVVWMSSLETRAGVFDADDWQLVKSDRPYEGTKFQIDLVCAELARRAGTAAPVRHIAVHPGVVYSLIDAALIGSFSAKVKWVIFYLARWFGSIHHNISAWNGAAAAVHVCLAPLAFIPIFLAATGTPAAKRKEQQVGEQGLFPAQLHSVTDRMGHSSVALSPLYALPKYEKEGEILVDRCERLYQSFLTVGGKPQ</sequence>
<reference evidence="7" key="1">
    <citation type="submission" date="2022-01" db="EMBL/GenBank/DDBJ databases">
        <title>Comparative genomics reveals a dynamic genome evolution in the ectomycorrhizal milk-cap (Lactarius) mushrooms.</title>
        <authorList>
            <consortium name="DOE Joint Genome Institute"/>
            <person name="Lebreton A."/>
            <person name="Tang N."/>
            <person name="Kuo A."/>
            <person name="LaButti K."/>
            <person name="Drula E."/>
            <person name="Barry K."/>
            <person name="Clum A."/>
            <person name="Lipzen A."/>
            <person name="Mousain D."/>
            <person name="Ng V."/>
            <person name="Wang R."/>
            <person name="Wang X."/>
            <person name="Dai Y."/>
            <person name="Henrissat B."/>
            <person name="Grigoriev I.V."/>
            <person name="Guerin-Laguette A."/>
            <person name="Yu F."/>
            <person name="Martin F.M."/>
        </authorList>
    </citation>
    <scope>NUCLEOTIDE SEQUENCE</scope>
    <source>
        <strain evidence="7">QP</strain>
    </source>
</reference>
<evidence type="ECO:0000313" key="8">
    <source>
        <dbReference type="Proteomes" id="UP001201163"/>
    </source>
</evidence>
<keyword evidence="1" id="KW-0444">Lipid biosynthesis</keyword>
<evidence type="ECO:0000256" key="1">
    <source>
        <dbReference type="ARBA" id="ARBA00022516"/>
    </source>
</evidence>
<dbReference type="InterPro" id="IPR051593">
    <property type="entry name" value="Ergosterol_Biosynth_ERG27"/>
</dbReference>
<dbReference type="PANTHER" id="PTHR43647">
    <property type="entry name" value="DEHYDROGENASE"/>
    <property type="match status" value="1"/>
</dbReference>
<dbReference type="GO" id="GO:0006694">
    <property type="term" value="P:steroid biosynthetic process"/>
    <property type="evidence" value="ECO:0007669"/>
    <property type="project" value="UniProtKB-KW"/>
</dbReference>
<dbReference type="Proteomes" id="UP001201163">
    <property type="component" value="Unassembled WGS sequence"/>
</dbReference>
<evidence type="ECO:0000256" key="2">
    <source>
        <dbReference type="ARBA" id="ARBA00022857"/>
    </source>
</evidence>
<evidence type="ECO:0000256" key="6">
    <source>
        <dbReference type="ARBA" id="ARBA00023593"/>
    </source>
</evidence>
<organism evidence="7 8">
    <name type="scientific">Lactarius akahatsu</name>
    <dbReference type="NCBI Taxonomy" id="416441"/>
    <lineage>
        <taxon>Eukaryota</taxon>
        <taxon>Fungi</taxon>
        <taxon>Dikarya</taxon>
        <taxon>Basidiomycota</taxon>
        <taxon>Agaricomycotina</taxon>
        <taxon>Agaricomycetes</taxon>
        <taxon>Russulales</taxon>
        <taxon>Russulaceae</taxon>
        <taxon>Lactarius</taxon>
    </lineage>
</organism>
<evidence type="ECO:0000256" key="4">
    <source>
        <dbReference type="ARBA" id="ARBA00023002"/>
    </source>
</evidence>
<keyword evidence="3" id="KW-0752">Steroid biosynthesis</keyword>
<dbReference type="GO" id="GO:0005811">
    <property type="term" value="C:lipid droplet"/>
    <property type="evidence" value="ECO:0007669"/>
    <property type="project" value="TreeGrafter"/>
</dbReference>
<keyword evidence="8" id="KW-1185">Reference proteome</keyword>
<dbReference type="EMBL" id="JAKELL010000055">
    <property type="protein sequence ID" value="KAH8986306.1"/>
    <property type="molecule type" value="Genomic_DNA"/>
</dbReference>
<keyword evidence="4" id="KW-0560">Oxidoreductase</keyword>
<dbReference type="InterPro" id="IPR036291">
    <property type="entry name" value="NAD(P)-bd_dom_sf"/>
</dbReference>
<evidence type="ECO:0000256" key="5">
    <source>
        <dbReference type="ARBA" id="ARBA00023098"/>
    </source>
</evidence>
<gene>
    <name evidence="7" type="ORF">EDB92DRAFT_1265239</name>
</gene>
<protein>
    <submittedName>
        <fullName evidence="7">NAD(P)-binding protein</fullName>
    </submittedName>
</protein>
<dbReference type="GO" id="GO:0005741">
    <property type="term" value="C:mitochondrial outer membrane"/>
    <property type="evidence" value="ECO:0007669"/>
    <property type="project" value="TreeGrafter"/>
</dbReference>
<accession>A0AAD4QB77</accession>
<dbReference type="GO" id="GO:0005789">
    <property type="term" value="C:endoplasmic reticulum membrane"/>
    <property type="evidence" value="ECO:0007669"/>
    <property type="project" value="TreeGrafter"/>
</dbReference>
<dbReference type="GO" id="GO:0000253">
    <property type="term" value="F:3-beta-hydroxysteroid 3-dehydrogenase (NADP+) activity"/>
    <property type="evidence" value="ECO:0007669"/>
    <property type="project" value="TreeGrafter"/>
</dbReference>
<name>A0AAD4QB77_9AGAM</name>
<evidence type="ECO:0000256" key="3">
    <source>
        <dbReference type="ARBA" id="ARBA00022955"/>
    </source>
</evidence>
<comment type="similarity">
    <text evidence="6">Belongs to the short-chain dehydrogenases/reductases (SDR) family. ERG27 subfamily.</text>
</comment>
<dbReference type="SUPFAM" id="SSF51735">
    <property type="entry name" value="NAD(P)-binding Rossmann-fold domains"/>
    <property type="match status" value="1"/>
</dbReference>
<dbReference type="AlphaFoldDB" id="A0AAD4QB77"/>
<dbReference type="PANTHER" id="PTHR43647:SF1">
    <property type="entry name" value="3-KETO-STEROID REDUCTASE ERG27"/>
    <property type="match status" value="1"/>
</dbReference>
<dbReference type="Gene3D" id="3.40.50.720">
    <property type="entry name" value="NAD(P)-binding Rossmann-like Domain"/>
    <property type="match status" value="1"/>
</dbReference>
<keyword evidence="5" id="KW-0443">Lipid metabolism</keyword>